<dbReference type="InterPro" id="IPR004252">
    <property type="entry name" value="Probable_transposase_24"/>
</dbReference>
<reference evidence="3" key="2">
    <citation type="submission" date="2023-05" db="EMBL/GenBank/DDBJ databases">
        <authorList>
            <person name="Schelkunov M.I."/>
        </authorList>
    </citation>
    <scope>NUCLEOTIDE SEQUENCE</scope>
    <source>
        <strain evidence="3">Hsosn_3</strain>
        <tissue evidence="3">Leaf</tissue>
    </source>
</reference>
<name>A0AAD8HAJ9_9APIA</name>
<keyword evidence="4" id="KW-1185">Reference proteome</keyword>
<feature type="coiled-coil region" evidence="1">
    <location>
        <begin position="265"/>
        <end position="308"/>
    </location>
</feature>
<dbReference type="Proteomes" id="UP001237642">
    <property type="component" value="Unassembled WGS sequence"/>
</dbReference>
<dbReference type="AlphaFoldDB" id="A0AAD8HAJ9"/>
<feature type="region of interest" description="Disordered" evidence="2">
    <location>
        <begin position="124"/>
        <end position="148"/>
    </location>
</feature>
<dbReference type="Pfam" id="PF03004">
    <property type="entry name" value="Transposase_24"/>
    <property type="match status" value="1"/>
</dbReference>
<evidence type="ECO:0000313" key="3">
    <source>
        <dbReference type="EMBL" id="KAK1362530.1"/>
    </source>
</evidence>
<reference evidence="3" key="1">
    <citation type="submission" date="2023-02" db="EMBL/GenBank/DDBJ databases">
        <title>Genome of toxic invasive species Heracleum sosnowskyi carries increased number of genes despite the absence of recent whole-genome duplications.</title>
        <authorList>
            <person name="Schelkunov M."/>
            <person name="Shtratnikova V."/>
            <person name="Makarenko M."/>
            <person name="Klepikova A."/>
            <person name="Omelchenko D."/>
            <person name="Novikova G."/>
            <person name="Obukhova E."/>
            <person name="Bogdanov V."/>
            <person name="Penin A."/>
            <person name="Logacheva M."/>
        </authorList>
    </citation>
    <scope>NUCLEOTIDE SEQUENCE</scope>
    <source>
        <strain evidence="3">Hsosn_3</strain>
        <tissue evidence="3">Leaf</tissue>
    </source>
</reference>
<evidence type="ECO:0000256" key="1">
    <source>
        <dbReference type="SAM" id="Coils"/>
    </source>
</evidence>
<proteinExistence type="predicted"/>
<evidence type="ECO:0000313" key="4">
    <source>
        <dbReference type="Proteomes" id="UP001237642"/>
    </source>
</evidence>
<sequence length="328" mass="38226">MHNDGRLQVEIIRGVLQPSGKCSSMTSGIMYERLEPRGFTWKEVSEETKKFYFEEFKKYVVWREPEHLVYAAWLKSAPQRYTNLRCKARQAWEDGRLNNRIGQDVWKSWIEDWKSPEFQAKSKIKKSNHMGGIDGDGPYPPTHTGGSKSHSSYVAYLAEKYKRKLNASDVYSYVHTKDHDETTWVDEKSANVFEKLKTLRAERSQPIEGSSIPQPVDENQLFYEAVGGRNKKNRIYGIGSSQDIFYESHSNVVSYYNSNNSQPNIEDYQKLQVELQEMKDRMQEMEQIKQQMQEMDQMKQQMHELKGQLAIIFSNQNYLKLGGGQCNA</sequence>
<accession>A0AAD8HAJ9</accession>
<comment type="caution">
    <text evidence="3">The sequence shown here is derived from an EMBL/GenBank/DDBJ whole genome shotgun (WGS) entry which is preliminary data.</text>
</comment>
<dbReference type="EMBL" id="JAUIZM010000010">
    <property type="protein sequence ID" value="KAK1362530.1"/>
    <property type="molecule type" value="Genomic_DNA"/>
</dbReference>
<keyword evidence="1" id="KW-0175">Coiled coil</keyword>
<gene>
    <name evidence="3" type="ORF">POM88_047004</name>
</gene>
<protein>
    <recommendedName>
        <fullName evidence="5">Transposase</fullName>
    </recommendedName>
</protein>
<evidence type="ECO:0008006" key="5">
    <source>
        <dbReference type="Google" id="ProtNLM"/>
    </source>
</evidence>
<evidence type="ECO:0000256" key="2">
    <source>
        <dbReference type="SAM" id="MobiDB-lite"/>
    </source>
</evidence>
<organism evidence="3 4">
    <name type="scientific">Heracleum sosnowskyi</name>
    <dbReference type="NCBI Taxonomy" id="360622"/>
    <lineage>
        <taxon>Eukaryota</taxon>
        <taxon>Viridiplantae</taxon>
        <taxon>Streptophyta</taxon>
        <taxon>Embryophyta</taxon>
        <taxon>Tracheophyta</taxon>
        <taxon>Spermatophyta</taxon>
        <taxon>Magnoliopsida</taxon>
        <taxon>eudicotyledons</taxon>
        <taxon>Gunneridae</taxon>
        <taxon>Pentapetalae</taxon>
        <taxon>asterids</taxon>
        <taxon>campanulids</taxon>
        <taxon>Apiales</taxon>
        <taxon>Apiaceae</taxon>
        <taxon>Apioideae</taxon>
        <taxon>apioid superclade</taxon>
        <taxon>Tordylieae</taxon>
        <taxon>Tordyliinae</taxon>
        <taxon>Heracleum</taxon>
    </lineage>
</organism>